<dbReference type="STRING" id="1470563.SAMN05444000_11182"/>
<evidence type="ECO:0000313" key="3">
    <source>
        <dbReference type="Proteomes" id="UP000183982"/>
    </source>
</evidence>
<dbReference type="AlphaFoldDB" id="A0A1M6L4U9"/>
<dbReference type="RefSeq" id="WP_073252550.1">
    <property type="nucleotide sequence ID" value="NZ_FQZQ01000011.1"/>
</dbReference>
<keyword evidence="3" id="KW-1185">Reference proteome</keyword>
<feature type="chain" id="PRO_5012793734" description="DUF5333 domain-containing protein" evidence="1">
    <location>
        <begin position="21"/>
        <end position="133"/>
    </location>
</feature>
<reference evidence="3" key="1">
    <citation type="submission" date="2016-11" db="EMBL/GenBank/DDBJ databases">
        <authorList>
            <person name="Varghese N."/>
            <person name="Submissions S."/>
        </authorList>
    </citation>
    <scope>NUCLEOTIDE SEQUENCE [LARGE SCALE GENOMIC DNA]</scope>
    <source>
        <strain evidence="3">DSM 100564</strain>
    </source>
</reference>
<dbReference type="Proteomes" id="UP000183982">
    <property type="component" value="Unassembled WGS sequence"/>
</dbReference>
<dbReference type="InterPro" id="IPR020349">
    <property type="entry name" value="Uncharacterised_14.7kDa"/>
</dbReference>
<organism evidence="2 3">
    <name type="scientific">Shimia gijangensis</name>
    <dbReference type="NCBI Taxonomy" id="1470563"/>
    <lineage>
        <taxon>Bacteria</taxon>
        <taxon>Pseudomonadati</taxon>
        <taxon>Pseudomonadota</taxon>
        <taxon>Alphaproteobacteria</taxon>
        <taxon>Rhodobacterales</taxon>
        <taxon>Roseobacteraceae</taxon>
    </lineage>
</organism>
<name>A0A1M6L4U9_9RHOB</name>
<evidence type="ECO:0008006" key="4">
    <source>
        <dbReference type="Google" id="ProtNLM"/>
    </source>
</evidence>
<protein>
    <recommendedName>
        <fullName evidence="4">DUF5333 domain-containing protein</fullName>
    </recommendedName>
</protein>
<keyword evidence="1" id="KW-0732">Signal</keyword>
<gene>
    <name evidence="2" type="ORF">SAMN05444000_11182</name>
</gene>
<dbReference type="OrthoDB" id="7658992at2"/>
<dbReference type="Pfam" id="PF17267">
    <property type="entry name" value="DUF5333"/>
    <property type="match status" value="1"/>
</dbReference>
<evidence type="ECO:0000313" key="2">
    <source>
        <dbReference type="EMBL" id="SHJ66231.1"/>
    </source>
</evidence>
<dbReference type="EMBL" id="FQZQ01000011">
    <property type="protein sequence ID" value="SHJ66231.1"/>
    <property type="molecule type" value="Genomic_DNA"/>
</dbReference>
<sequence>MRIMLPVVLGVSVLAGAAAAKPPLSQVAEIEDVLFSAAVGFEISNKCDSISPRKLKALSRAWKLRSRANALGYTDAEIKEYVESKAEKARMRAKGEAYLKAHGAIYGLPETFCAVGRAEIAKNSAIGALLRAK</sequence>
<feature type="signal peptide" evidence="1">
    <location>
        <begin position="1"/>
        <end position="20"/>
    </location>
</feature>
<accession>A0A1M6L4U9</accession>
<evidence type="ECO:0000256" key="1">
    <source>
        <dbReference type="SAM" id="SignalP"/>
    </source>
</evidence>
<proteinExistence type="predicted"/>